<dbReference type="Gene3D" id="3.40.50.180">
    <property type="entry name" value="Methylesterase CheB, C-terminal domain"/>
    <property type="match status" value="1"/>
</dbReference>
<dbReference type="GO" id="GO:0005737">
    <property type="term" value="C:cytoplasm"/>
    <property type="evidence" value="ECO:0007669"/>
    <property type="project" value="InterPro"/>
</dbReference>
<dbReference type="GO" id="GO:0008984">
    <property type="term" value="F:protein-glutamate methylesterase activity"/>
    <property type="evidence" value="ECO:0007669"/>
    <property type="project" value="UniProtKB-EC"/>
</dbReference>
<dbReference type="RefSeq" id="WP_183866844.1">
    <property type="nucleotide sequence ID" value="NZ_JACHCF010000004.1"/>
</dbReference>
<dbReference type="InterPro" id="IPR000673">
    <property type="entry name" value="Sig_transdc_resp-reg_Me-estase"/>
</dbReference>
<dbReference type="GO" id="GO:0006935">
    <property type="term" value="P:chemotaxis"/>
    <property type="evidence" value="ECO:0007669"/>
    <property type="project" value="UniProtKB-UniRule"/>
</dbReference>
<dbReference type="AlphaFoldDB" id="A0A7W9DJ62"/>
<evidence type="ECO:0000256" key="1">
    <source>
        <dbReference type="ARBA" id="ARBA00022801"/>
    </source>
</evidence>
<evidence type="ECO:0000313" key="7">
    <source>
        <dbReference type="Proteomes" id="UP000537718"/>
    </source>
</evidence>
<gene>
    <name evidence="6" type="ORF">HDE69_001881</name>
</gene>
<accession>A0A7W9DJ62</accession>
<feature type="active site" evidence="4">
    <location>
        <position position="131"/>
    </location>
</feature>
<dbReference type="CDD" id="cd16434">
    <property type="entry name" value="CheB-CheR_fusion"/>
    <property type="match status" value="1"/>
</dbReference>
<evidence type="ECO:0000256" key="3">
    <source>
        <dbReference type="ARBA" id="ARBA00048267"/>
    </source>
</evidence>
<dbReference type="SUPFAM" id="SSF52738">
    <property type="entry name" value="Methylesterase CheB, C-terminal domain"/>
    <property type="match status" value="1"/>
</dbReference>
<dbReference type="GO" id="GO:0008168">
    <property type="term" value="F:methyltransferase activity"/>
    <property type="evidence" value="ECO:0007669"/>
    <property type="project" value="UniProtKB-KW"/>
</dbReference>
<evidence type="ECO:0000259" key="5">
    <source>
        <dbReference type="PROSITE" id="PS50122"/>
    </source>
</evidence>
<dbReference type="GO" id="GO:0000156">
    <property type="term" value="F:phosphorelay response regulator activity"/>
    <property type="evidence" value="ECO:0007669"/>
    <property type="project" value="InterPro"/>
</dbReference>
<organism evidence="6 7">
    <name type="scientific">Pedobacter cryoconitis</name>
    <dbReference type="NCBI Taxonomy" id="188932"/>
    <lineage>
        <taxon>Bacteria</taxon>
        <taxon>Pseudomonadati</taxon>
        <taxon>Bacteroidota</taxon>
        <taxon>Sphingobacteriia</taxon>
        <taxon>Sphingobacteriales</taxon>
        <taxon>Sphingobacteriaceae</taxon>
        <taxon>Pedobacter</taxon>
    </lineage>
</organism>
<name>A0A7W9DJ62_9SPHI</name>
<comment type="caution">
    <text evidence="6">The sequence shown here is derived from an EMBL/GenBank/DDBJ whole genome shotgun (WGS) entry which is preliminary data.</text>
</comment>
<dbReference type="EC" id="3.1.1.61" evidence="2"/>
<keyword evidence="4" id="KW-0145">Chemotaxis</keyword>
<dbReference type="PROSITE" id="PS50122">
    <property type="entry name" value="CHEB"/>
    <property type="match status" value="1"/>
</dbReference>
<comment type="catalytic activity">
    <reaction evidence="3">
        <text>[protein]-L-glutamate 5-O-methyl ester + H2O = L-glutamyl-[protein] + methanol + H(+)</text>
        <dbReference type="Rhea" id="RHEA:23236"/>
        <dbReference type="Rhea" id="RHEA-COMP:10208"/>
        <dbReference type="Rhea" id="RHEA-COMP:10311"/>
        <dbReference type="ChEBI" id="CHEBI:15377"/>
        <dbReference type="ChEBI" id="CHEBI:15378"/>
        <dbReference type="ChEBI" id="CHEBI:17790"/>
        <dbReference type="ChEBI" id="CHEBI:29973"/>
        <dbReference type="ChEBI" id="CHEBI:82795"/>
        <dbReference type="EC" id="3.1.1.61"/>
    </reaction>
</comment>
<dbReference type="GO" id="GO:0032259">
    <property type="term" value="P:methylation"/>
    <property type="evidence" value="ECO:0007669"/>
    <property type="project" value="UniProtKB-KW"/>
</dbReference>
<feature type="active site" evidence="4">
    <location>
        <position position="13"/>
    </location>
</feature>
<reference evidence="6 7" key="1">
    <citation type="submission" date="2020-08" db="EMBL/GenBank/DDBJ databases">
        <title>Genomic Encyclopedia of Type Strains, Phase IV (KMG-V): Genome sequencing to study the core and pangenomes of soil and plant-associated prokaryotes.</title>
        <authorList>
            <person name="Whitman W."/>
        </authorList>
    </citation>
    <scope>NUCLEOTIDE SEQUENCE [LARGE SCALE GENOMIC DNA]</scope>
    <source>
        <strain evidence="6 7">MP7CTX6</strain>
    </source>
</reference>
<evidence type="ECO:0000313" key="6">
    <source>
        <dbReference type="EMBL" id="MBB5620828.1"/>
    </source>
</evidence>
<evidence type="ECO:0000256" key="4">
    <source>
        <dbReference type="PROSITE-ProRule" id="PRU00050"/>
    </source>
</evidence>
<dbReference type="PANTHER" id="PTHR42872">
    <property type="entry name" value="PROTEIN-GLUTAMATE METHYLESTERASE/PROTEIN-GLUTAMINE GLUTAMINASE"/>
    <property type="match status" value="1"/>
</dbReference>
<evidence type="ECO:0000256" key="2">
    <source>
        <dbReference type="ARBA" id="ARBA00039140"/>
    </source>
</evidence>
<dbReference type="EMBL" id="JACHCF010000004">
    <property type="protein sequence ID" value="MBB5620828.1"/>
    <property type="molecule type" value="Genomic_DNA"/>
</dbReference>
<protein>
    <recommendedName>
        <fullName evidence="2">protein-glutamate methylesterase</fullName>
        <ecNumber evidence="2">3.1.1.61</ecNumber>
    </recommendedName>
</protein>
<dbReference type="Pfam" id="PF01339">
    <property type="entry name" value="CheB_methylest"/>
    <property type="match status" value="1"/>
</dbReference>
<feature type="active site" evidence="4">
    <location>
        <position position="40"/>
    </location>
</feature>
<feature type="domain" description="CheB-type methylesterase" evidence="5">
    <location>
        <begin position="8"/>
        <end position="183"/>
    </location>
</feature>
<keyword evidence="6" id="KW-0489">Methyltransferase</keyword>
<keyword evidence="1 4" id="KW-0378">Hydrolase</keyword>
<proteinExistence type="predicted"/>
<dbReference type="InterPro" id="IPR035909">
    <property type="entry name" value="CheB_C"/>
</dbReference>
<dbReference type="PANTHER" id="PTHR42872:SF6">
    <property type="entry name" value="PROTEIN-GLUTAMATE METHYLESTERASE_PROTEIN-GLUTAMINE GLUTAMINASE"/>
    <property type="match status" value="1"/>
</dbReference>
<sequence>MTKSFFTVAIGASAGGLSPLIDFFDHIPININCAFVVITHLKRDHRSSLDELLSKHTSLPLIRMEKDMQLEVGNIYLLIENTAVKITNGYLKVEARDDKVANSSVNIFFKSLADDCGEMGIGIILSGGGYDGLEGAKRINERGGKVMVQDPSTAEIQGMPLSIIDFDHPVAVLKPADLAKKLIHMCAPPANKQTAE</sequence>
<keyword evidence="6" id="KW-0808">Transferase</keyword>
<dbReference type="Proteomes" id="UP000537718">
    <property type="component" value="Unassembled WGS sequence"/>
</dbReference>